<name>A0A0F9P4R1_9ZZZZ</name>
<proteinExistence type="predicted"/>
<comment type="caution">
    <text evidence="1">The sequence shown here is derived from an EMBL/GenBank/DDBJ whole genome shotgun (WGS) entry which is preliminary data.</text>
</comment>
<accession>A0A0F9P4R1</accession>
<protein>
    <submittedName>
        <fullName evidence="1">Uncharacterized protein</fullName>
    </submittedName>
</protein>
<dbReference type="EMBL" id="LAZR01006957">
    <property type="protein sequence ID" value="KKM88452.1"/>
    <property type="molecule type" value="Genomic_DNA"/>
</dbReference>
<reference evidence="1" key="1">
    <citation type="journal article" date="2015" name="Nature">
        <title>Complex archaea that bridge the gap between prokaryotes and eukaryotes.</title>
        <authorList>
            <person name="Spang A."/>
            <person name="Saw J.H."/>
            <person name="Jorgensen S.L."/>
            <person name="Zaremba-Niedzwiedzka K."/>
            <person name="Martijn J."/>
            <person name="Lind A.E."/>
            <person name="van Eijk R."/>
            <person name="Schleper C."/>
            <person name="Guy L."/>
            <person name="Ettema T.J."/>
        </authorList>
    </citation>
    <scope>NUCLEOTIDE SEQUENCE</scope>
</reference>
<organism evidence="1">
    <name type="scientific">marine sediment metagenome</name>
    <dbReference type="NCBI Taxonomy" id="412755"/>
    <lineage>
        <taxon>unclassified sequences</taxon>
        <taxon>metagenomes</taxon>
        <taxon>ecological metagenomes</taxon>
    </lineage>
</organism>
<sequence length="56" mass="6375">YAHFAIEVALLGPSPARERVEKIFGKFKFRICHLCYLKSLGIKAKNTPKQGSRKVQ</sequence>
<evidence type="ECO:0000313" key="1">
    <source>
        <dbReference type="EMBL" id="KKM88452.1"/>
    </source>
</evidence>
<feature type="non-terminal residue" evidence="1">
    <location>
        <position position="1"/>
    </location>
</feature>
<gene>
    <name evidence="1" type="ORF">LCGC14_1258700</name>
</gene>
<dbReference type="AlphaFoldDB" id="A0A0F9P4R1"/>